<feature type="compositionally biased region" description="Polar residues" evidence="1">
    <location>
        <begin position="522"/>
        <end position="540"/>
    </location>
</feature>
<dbReference type="KEGG" id="kne:92178733"/>
<dbReference type="RefSeq" id="XP_066804524.1">
    <property type="nucleotide sequence ID" value="XM_066944601.1"/>
</dbReference>
<accession>A0AAW0Z279</accession>
<dbReference type="AlphaFoldDB" id="A0AAW0Z279"/>
<organism evidence="2 3">
    <name type="scientific">Kwoniella newhampshirensis</name>
    <dbReference type="NCBI Taxonomy" id="1651941"/>
    <lineage>
        <taxon>Eukaryota</taxon>
        <taxon>Fungi</taxon>
        <taxon>Dikarya</taxon>
        <taxon>Basidiomycota</taxon>
        <taxon>Agaricomycotina</taxon>
        <taxon>Tremellomycetes</taxon>
        <taxon>Tremellales</taxon>
        <taxon>Cryptococcaceae</taxon>
        <taxon>Kwoniella</taxon>
    </lineage>
</organism>
<feature type="region of interest" description="Disordered" evidence="1">
    <location>
        <begin position="501"/>
        <end position="541"/>
    </location>
</feature>
<protein>
    <submittedName>
        <fullName evidence="2">Uncharacterized protein</fullName>
    </submittedName>
</protein>
<comment type="caution">
    <text evidence="2">The sequence shown here is derived from an EMBL/GenBank/DDBJ whole genome shotgun (WGS) entry which is preliminary data.</text>
</comment>
<feature type="compositionally biased region" description="Basic and acidic residues" evidence="1">
    <location>
        <begin position="380"/>
        <end position="397"/>
    </location>
</feature>
<sequence>MPVAFWKNRDEEGISKSRKRTKGQRSIYSTAPAIQQRESSLYLPAGGGMVVVSSGRGSESGQATATIPSSVPVPKGGIRIQKPNRTLFTSIKHQHQHHHHHPQQASASAYHSYLPDHQQYRHPYSINHTSAPSDLHSLSTFDLYDRPRYTPAAAPYHSAVDIRRPTTIAFADELAWTDSSRTSSSCYNHSYDSQDEDEDEEEEESVCQKRRDIVSRARLTCQSFVSLGKTMSGALKSRGEGMKSEVWAKSHSTDCTDDMSAPPPIPARSRLRAVPGPKSNTSPIPTPIQTPTLESSTSRLLFSTPPTAIHSSEASARVVGQKKSQMFQLPVDRPLPQEESQTPVLPSPLSGTFESPNSSSRSPGANGDSILTFGKKKGGKNLEKDPYKVRDGAEKKSSSSGVYTPSTFPGASGPRPSHFPTHVYTPPTFTLHPTRPSPQPISPSGSSIHSSLSSHSDSTAPPATPLSPTTRFGKALSNVKRISTNIKGHKDIQHPQAHEHFLPPSASFESNSTTSHSRDSSLGPQTPTMSHQSYHLQSPTGGYFPPLSAGLGVGLSENVGYEGRRARSQSIDAAVLFDHGAEGGKGQLQSPSLGHKGRRKPVPRLAADGLSNDMAGLEVEETHAL</sequence>
<name>A0AAW0Z279_9TREE</name>
<feature type="region of interest" description="Disordered" evidence="1">
    <location>
        <begin position="332"/>
        <end position="472"/>
    </location>
</feature>
<feature type="compositionally biased region" description="Polar residues" evidence="1">
    <location>
        <begin position="398"/>
        <end position="409"/>
    </location>
</feature>
<evidence type="ECO:0000256" key="1">
    <source>
        <dbReference type="SAM" id="MobiDB-lite"/>
    </source>
</evidence>
<reference evidence="2 3" key="1">
    <citation type="journal article" date="2024" name="bioRxiv">
        <title>Comparative genomics of Cryptococcus and Kwoniella reveals pathogenesis evolution and contrasting karyotype dynamics via intercentromeric recombination or chromosome fusion.</title>
        <authorList>
            <person name="Coelho M.A."/>
            <person name="David-Palma M."/>
            <person name="Shea T."/>
            <person name="Bowers K."/>
            <person name="McGinley-Smith S."/>
            <person name="Mohammad A.W."/>
            <person name="Gnirke A."/>
            <person name="Yurkov A.M."/>
            <person name="Nowrousian M."/>
            <person name="Sun S."/>
            <person name="Cuomo C.A."/>
            <person name="Heitman J."/>
        </authorList>
    </citation>
    <scope>NUCLEOTIDE SEQUENCE [LARGE SCALE GENOMIC DNA]</scope>
    <source>
        <strain evidence="2 3">CBS 13917</strain>
    </source>
</reference>
<dbReference type="GeneID" id="92178733"/>
<evidence type="ECO:0000313" key="2">
    <source>
        <dbReference type="EMBL" id="KAK8864228.1"/>
    </source>
</evidence>
<feature type="compositionally biased region" description="Low complexity" evidence="1">
    <location>
        <begin position="442"/>
        <end position="470"/>
    </location>
</feature>
<feature type="compositionally biased region" description="Polar residues" evidence="1">
    <location>
        <begin position="180"/>
        <end position="191"/>
    </location>
</feature>
<keyword evidence="3" id="KW-1185">Reference proteome</keyword>
<feature type="region of interest" description="Disordered" evidence="1">
    <location>
        <begin position="55"/>
        <end position="78"/>
    </location>
</feature>
<feature type="region of interest" description="Disordered" evidence="1">
    <location>
        <begin position="1"/>
        <end position="32"/>
    </location>
</feature>
<feature type="compositionally biased region" description="Polar residues" evidence="1">
    <location>
        <begin position="338"/>
        <end position="363"/>
    </location>
</feature>
<feature type="compositionally biased region" description="Acidic residues" evidence="1">
    <location>
        <begin position="193"/>
        <end position="205"/>
    </location>
</feature>
<evidence type="ECO:0000313" key="3">
    <source>
        <dbReference type="Proteomes" id="UP001388673"/>
    </source>
</evidence>
<feature type="compositionally biased region" description="Low complexity" evidence="1">
    <location>
        <begin position="281"/>
        <end position="292"/>
    </location>
</feature>
<feature type="region of interest" description="Disordered" evidence="1">
    <location>
        <begin position="248"/>
        <end position="298"/>
    </location>
</feature>
<dbReference type="EMBL" id="JBCAWK010000003">
    <property type="protein sequence ID" value="KAK8864228.1"/>
    <property type="molecule type" value="Genomic_DNA"/>
</dbReference>
<feature type="region of interest" description="Disordered" evidence="1">
    <location>
        <begin position="582"/>
        <end position="625"/>
    </location>
</feature>
<feature type="region of interest" description="Disordered" evidence="1">
    <location>
        <begin position="180"/>
        <end position="206"/>
    </location>
</feature>
<gene>
    <name evidence="2" type="ORF">IAR55_001474</name>
</gene>
<proteinExistence type="predicted"/>
<dbReference type="Proteomes" id="UP001388673">
    <property type="component" value="Unassembled WGS sequence"/>
</dbReference>